<comment type="caution">
    <text evidence="2">The sequence shown here is derived from an EMBL/GenBank/DDBJ whole genome shotgun (WGS) entry which is preliminary data.</text>
</comment>
<protein>
    <submittedName>
        <fullName evidence="2">Uncharacterized protein</fullName>
    </submittedName>
</protein>
<dbReference type="EMBL" id="LJCR01000218">
    <property type="protein sequence ID" value="KPV53616.1"/>
    <property type="molecule type" value="Genomic_DNA"/>
</dbReference>
<evidence type="ECO:0000256" key="1">
    <source>
        <dbReference type="SAM" id="MobiDB-lite"/>
    </source>
</evidence>
<gene>
    <name evidence="2" type="ORF">SE17_08645</name>
</gene>
<evidence type="ECO:0000313" key="3">
    <source>
        <dbReference type="Proteomes" id="UP000050509"/>
    </source>
</evidence>
<feature type="region of interest" description="Disordered" evidence="1">
    <location>
        <begin position="314"/>
        <end position="334"/>
    </location>
</feature>
<evidence type="ECO:0000313" key="2">
    <source>
        <dbReference type="EMBL" id="KPV53616.1"/>
    </source>
</evidence>
<reference evidence="2 3" key="1">
    <citation type="submission" date="2015-09" db="EMBL/GenBank/DDBJ databases">
        <title>Draft genome sequence of Kouleothrix aurantiaca JCM 19913.</title>
        <authorList>
            <person name="Hemp J."/>
        </authorList>
    </citation>
    <scope>NUCLEOTIDE SEQUENCE [LARGE SCALE GENOMIC DNA]</scope>
    <source>
        <strain evidence="2 3">COM-B</strain>
    </source>
</reference>
<accession>A0A0P9DU15</accession>
<keyword evidence="3" id="KW-1185">Reference proteome</keyword>
<dbReference type="AlphaFoldDB" id="A0A0P9DU15"/>
<organism evidence="2 3">
    <name type="scientific">Kouleothrix aurantiaca</name>
    <dbReference type="NCBI Taxonomy" id="186479"/>
    <lineage>
        <taxon>Bacteria</taxon>
        <taxon>Bacillati</taxon>
        <taxon>Chloroflexota</taxon>
        <taxon>Chloroflexia</taxon>
        <taxon>Chloroflexales</taxon>
        <taxon>Roseiflexineae</taxon>
        <taxon>Roseiflexaceae</taxon>
        <taxon>Kouleothrix</taxon>
    </lineage>
</organism>
<proteinExistence type="predicted"/>
<dbReference type="Proteomes" id="UP000050509">
    <property type="component" value="Unassembled WGS sequence"/>
</dbReference>
<name>A0A0P9DU15_9CHLR</name>
<sequence length="334" mass="36062">MDAVEALDRLALRTIAEHQALTALLWERYCAFEGWPTDTQFGVPSRDNPFAPLLDAAYRALYEARRQRGALGYVGLAIGGGGRAELPRGKRPQPALIWADLGPLKAYLAGGAQRHSIDPAGQRKEMSRAGPSISPTFAYCRCGGRVLKHTWPGGKPGPQHAKKRWCSACGLADAELLEREFPGLAGAELNAALRRWQREEDLAGKQYQALLLLAGKSETAERYAPVVVDTALACVMRTLITAQDRRAALAEAGQAVSRHLLVREAATLAGIVAPRHALPALARLAGRHWVTLVGSKQTPSAERRLAVTRVGREAVAESGGLDDGQQDARAGRHR</sequence>